<evidence type="ECO:0000313" key="3">
    <source>
        <dbReference type="EMBL" id="KAK4214628.1"/>
    </source>
</evidence>
<name>A0AAN7B8E4_9PEZI</name>
<evidence type="ECO:0000256" key="1">
    <source>
        <dbReference type="SAM" id="MobiDB-lite"/>
    </source>
</evidence>
<comment type="caution">
    <text evidence="3">The sequence shown here is derived from an EMBL/GenBank/DDBJ whole genome shotgun (WGS) entry which is preliminary data.</text>
</comment>
<feature type="region of interest" description="Disordered" evidence="1">
    <location>
        <begin position="204"/>
        <end position="300"/>
    </location>
</feature>
<feature type="compositionally biased region" description="Low complexity" evidence="1">
    <location>
        <begin position="133"/>
        <end position="166"/>
    </location>
</feature>
<keyword evidence="2" id="KW-0812">Transmembrane</keyword>
<feature type="region of interest" description="Disordered" evidence="1">
    <location>
        <begin position="327"/>
        <end position="387"/>
    </location>
</feature>
<keyword evidence="2" id="KW-0472">Membrane</keyword>
<keyword evidence="4" id="KW-1185">Reference proteome</keyword>
<reference evidence="3" key="2">
    <citation type="submission" date="2023-05" db="EMBL/GenBank/DDBJ databases">
        <authorList>
            <consortium name="Lawrence Berkeley National Laboratory"/>
            <person name="Steindorff A."/>
            <person name="Hensen N."/>
            <person name="Bonometti L."/>
            <person name="Westerberg I."/>
            <person name="Brannstrom I.O."/>
            <person name="Guillou S."/>
            <person name="Cros-Aarteil S."/>
            <person name="Calhoun S."/>
            <person name="Haridas S."/>
            <person name="Kuo A."/>
            <person name="Mondo S."/>
            <person name="Pangilinan J."/>
            <person name="Riley R."/>
            <person name="Labutti K."/>
            <person name="Andreopoulos B."/>
            <person name="Lipzen A."/>
            <person name="Chen C."/>
            <person name="Yanf M."/>
            <person name="Daum C."/>
            <person name="Ng V."/>
            <person name="Clum A."/>
            <person name="Ohm R."/>
            <person name="Martin F."/>
            <person name="Silar P."/>
            <person name="Natvig D."/>
            <person name="Lalanne C."/>
            <person name="Gautier V."/>
            <person name="Ament-Velasquez S.L."/>
            <person name="Kruys A."/>
            <person name="Hutchinson M.I."/>
            <person name="Powell A.J."/>
            <person name="Barry K."/>
            <person name="Miller A.N."/>
            <person name="Grigoriev I.V."/>
            <person name="Debuchy R."/>
            <person name="Gladieux P."/>
            <person name="Thoren M.H."/>
            <person name="Johannesson H."/>
        </authorList>
    </citation>
    <scope>NUCLEOTIDE SEQUENCE</scope>
    <source>
        <strain evidence="3">PSN293</strain>
    </source>
</reference>
<organism evidence="3 4">
    <name type="scientific">Rhypophila decipiens</name>
    <dbReference type="NCBI Taxonomy" id="261697"/>
    <lineage>
        <taxon>Eukaryota</taxon>
        <taxon>Fungi</taxon>
        <taxon>Dikarya</taxon>
        <taxon>Ascomycota</taxon>
        <taxon>Pezizomycotina</taxon>
        <taxon>Sordariomycetes</taxon>
        <taxon>Sordariomycetidae</taxon>
        <taxon>Sordariales</taxon>
        <taxon>Naviculisporaceae</taxon>
        <taxon>Rhypophila</taxon>
    </lineage>
</organism>
<evidence type="ECO:0000313" key="4">
    <source>
        <dbReference type="Proteomes" id="UP001301769"/>
    </source>
</evidence>
<evidence type="ECO:0000256" key="2">
    <source>
        <dbReference type="SAM" id="Phobius"/>
    </source>
</evidence>
<feature type="region of interest" description="Disordered" evidence="1">
    <location>
        <begin position="129"/>
        <end position="170"/>
    </location>
</feature>
<proteinExistence type="predicted"/>
<dbReference type="AlphaFoldDB" id="A0AAN7B8E4"/>
<feature type="compositionally biased region" description="Polar residues" evidence="1">
    <location>
        <begin position="357"/>
        <end position="371"/>
    </location>
</feature>
<feature type="compositionally biased region" description="Polar residues" evidence="1">
    <location>
        <begin position="237"/>
        <end position="266"/>
    </location>
</feature>
<dbReference type="EMBL" id="MU858091">
    <property type="protein sequence ID" value="KAK4214628.1"/>
    <property type="molecule type" value="Genomic_DNA"/>
</dbReference>
<sequence>MVQGPDDQFGIFCPDPKGSFIVCDNANGSFLGCVSNDQVPCNAKIGGHVDHKYLLPSSFDKAKYAGIPVQDCDHPSGSQLWYVCQNNKVPFMGCCKSNPCNGNGCPSDDLIPAKLSSFPPNRAPFLVYEGDNAGTTTTGTTSSAAGPSSTASSAAATPTHTTAPTGQSGGVSGAMIGGILGGVAALVIFGAVVFWKMRKRQQAGATRASTPDNMAGLPENGDPGVFDSGYYRGARRSNLTGEASTSPIPLTPATANRYSGVKTSMGSPPSSPPASPQPYFAYPGASGQSQSPQHPPPAYPFAQLSPRGYEPVATQQEYVAELDSTPIYAELPGSPGPAPASPTSNQGHGQYQALPDTYNTPYQGTETSSSVPHALVPGQGAQMARNF</sequence>
<feature type="compositionally biased region" description="Low complexity" evidence="1">
    <location>
        <begin position="277"/>
        <end position="292"/>
    </location>
</feature>
<keyword evidence="2" id="KW-1133">Transmembrane helix</keyword>
<feature type="transmembrane region" description="Helical" evidence="2">
    <location>
        <begin position="174"/>
        <end position="195"/>
    </location>
</feature>
<protein>
    <submittedName>
        <fullName evidence="3">Uncharacterized protein</fullName>
    </submittedName>
</protein>
<dbReference type="Proteomes" id="UP001301769">
    <property type="component" value="Unassembled WGS sequence"/>
</dbReference>
<dbReference type="CDD" id="cd12087">
    <property type="entry name" value="TM_EGFR-like"/>
    <property type="match status" value="1"/>
</dbReference>
<gene>
    <name evidence="3" type="ORF">QBC37DRAFT_461263</name>
</gene>
<reference evidence="3" key="1">
    <citation type="journal article" date="2023" name="Mol. Phylogenet. Evol.">
        <title>Genome-scale phylogeny and comparative genomics of the fungal order Sordariales.</title>
        <authorList>
            <person name="Hensen N."/>
            <person name="Bonometti L."/>
            <person name="Westerberg I."/>
            <person name="Brannstrom I.O."/>
            <person name="Guillou S."/>
            <person name="Cros-Aarteil S."/>
            <person name="Calhoun S."/>
            <person name="Haridas S."/>
            <person name="Kuo A."/>
            <person name="Mondo S."/>
            <person name="Pangilinan J."/>
            <person name="Riley R."/>
            <person name="LaButti K."/>
            <person name="Andreopoulos B."/>
            <person name="Lipzen A."/>
            <person name="Chen C."/>
            <person name="Yan M."/>
            <person name="Daum C."/>
            <person name="Ng V."/>
            <person name="Clum A."/>
            <person name="Steindorff A."/>
            <person name="Ohm R.A."/>
            <person name="Martin F."/>
            <person name="Silar P."/>
            <person name="Natvig D.O."/>
            <person name="Lalanne C."/>
            <person name="Gautier V."/>
            <person name="Ament-Velasquez S.L."/>
            <person name="Kruys A."/>
            <person name="Hutchinson M.I."/>
            <person name="Powell A.J."/>
            <person name="Barry K."/>
            <person name="Miller A.N."/>
            <person name="Grigoriev I.V."/>
            <person name="Debuchy R."/>
            <person name="Gladieux P."/>
            <person name="Hiltunen Thoren M."/>
            <person name="Johannesson H."/>
        </authorList>
    </citation>
    <scope>NUCLEOTIDE SEQUENCE</scope>
    <source>
        <strain evidence="3">PSN293</strain>
    </source>
</reference>
<accession>A0AAN7B8E4</accession>